<dbReference type="InterPro" id="IPR004358">
    <property type="entry name" value="Sig_transdc_His_kin-like_C"/>
</dbReference>
<accession>A0AAV5NPR2</accession>
<dbReference type="SUPFAM" id="SSF55874">
    <property type="entry name" value="ATPase domain of HSP90 chaperone/DNA topoisomerase II/histidine kinase"/>
    <property type="match status" value="1"/>
</dbReference>
<dbReference type="PANTHER" id="PTHR43065">
    <property type="entry name" value="SENSOR HISTIDINE KINASE"/>
    <property type="match status" value="1"/>
</dbReference>
<keyword evidence="4" id="KW-1133">Transmembrane helix</keyword>
<name>A0AAV5NPR2_9VIBR</name>
<reference evidence="7" key="1">
    <citation type="journal article" date="2019" name="Int. J. Syst. Evol. Microbiol.">
        <title>The Global Catalogue of Microorganisms (GCM) 10K type strain sequencing project: providing services to taxonomists for standard genome sequencing and annotation.</title>
        <authorList>
            <consortium name="The Broad Institute Genomics Platform"/>
            <consortium name="The Broad Institute Genome Sequencing Center for Infectious Disease"/>
            <person name="Wu L."/>
            <person name="Ma J."/>
        </authorList>
    </citation>
    <scope>NUCLEOTIDE SEQUENCE [LARGE SCALE GENOMIC DNA]</scope>
    <source>
        <strain evidence="7">NBRC 15640</strain>
    </source>
</reference>
<dbReference type="PROSITE" id="PS50109">
    <property type="entry name" value="HIS_KIN"/>
    <property type="match status" value="1"/>
</dbReference>
<evidence type="ECO:0000256" key="3">
    <source>
        <dbReference type="SAM" id="Coils"/>
    </source>
</evidence>
<dbReference type="InterPro" id="IPR003594">
    <property type="entry name" value="HATPase_dom"/>
</dbReference>
<feature type="domain" description="Histidine kinase" evidence="5">
    <location>
        <begin position="266"/>
        <end position="495"/>
    </location>
</feature>
<dbReference type="GO" id="GO:0004673">
    <property type="term" value="F:protein histidine kinase activity"/>
    <property type="evidence" value="ECO:0007669"/>
    <property type="project" value="UniProtKB-EC"/>
</dbReference>
<dbReference type="RefSeq" id="WP_126609268.1">
    <property type="nucleotide sequence ID" value="NZ_AP025145.1"/>
</dbReference>
<dbReference type="InterPro" id="IPR005467">
    <property type="entry name" value="His_kinase_dom"/>
</dbReference>
<dbReference type="SMART" id="SM00387">
    <property type="entry name" value="HATPase_c"/>
    <property type="match status" value="1"/>
</dbReference>
<sequence length="497" mass="55325">MSMLRNRKDRMLAASIFVLAMLVVLGIWAASSLLQINNKIERTIDLSEKRSNAILTATSAVNSLETELVRLVIEDDPSLIDLGVSSSIETNELLEESINNLRDQLPNNDDVKWLAILTKEMVPERNEIIALAKRNSDVIAFDLIKYLSPKITEVSEILAVLIQQDQKHINGLLRDYRNREYTTLAITALAVIAGIAILVSLITRLRKASKKLDRLNLQLEEQVDQRTKQLEESFDDLTENVFALEQAQAKLVESEKMASLGVLVKGVAHELNTPIGIGITSASHMKEKVMSFEKLLSSGKLSKKSCEQFIADSQSCLEMVQDNLEKSSELIQCFKKIAIEHESVHEDAVMVSELIEDIVTNHDLTSEDNVEIELEGQAGISAFVFKEALLDVMNNLIENAVHHSDETTKKVIEIETQVVGTDICIVIKDKGKGIDEENLAKIFDPFFTTQRGQGRNGLGLAVVYNLVTHLLDGKINCKSRPGEGTTFEVTFPYKPAI</sequence>
<evidence type="ECO:0000313" key="7">
    <source>
        <dbReference type="Proteomes" id="UP001156690"/>
    </source>
</evidence>
<dbReference type="Proteomes" id="UP001156690">
    <property type="component" value="Unassembled WGS sequence"/>
</dbReference>
<dbReference type="PRINTS" id="PR00344">
    <property type="entry name" value="BCTRLSENSOR"/>
</dbReference>
<keyword evidence="7" id="KW-1185">Reference proteome</keyword>
<dbReference type="Pfam" id="PF02518">
    <property type="entry name" value="HATPase_c"/>
    <property type="match status" value="1"/>
</dbReference>
<dbReference type="AlphaFoldDB" id="A0AAV5NPR2"/>
<comment type="caution">
    <text evidence="6">The sequence shown here is derived from an EMBL/GenBank/DDBJ whole genome shotgun (WGS) entry which is preliminary data.</text>
</comment>
<protein>
    <recommendedName>
        <fullName evidence="2">histidine kinase</fullName>
        <ecNumber evidence="2">2.7.13.3</ecNumber>
    </recommendedName>
</protein>
<evidence type="ECO:0000256" key="1">
    <source>
        <dbReference type="ARBA" id="ARBA00000085"/>
    </source>
</evidence>
<organism evidence="6 7">
    <name type="scientific">Vibrio penaeicida</name>
    <dbReference type="NCBI Taxonomy" id="104609"/>
    <lineage>
        <taxon>Bacteria</taxon>
        <taxon>Pseudomonadati</taxon>
        <taxon>Pseudomonadota</taxon>
        <taxon>Gammaproteobacteria</taxon>
        <taxon>Vibrionales</taxon>
        <taxon>Vibrionaceae</taxon>
        <taxon>Vibrio</taxon>
    </lineage>
</organism>
<keyword evidence="4" id="KW-0472">Membrane</keyword>
<gene>
    <name evidence="6" type="ORF">GCM10007932_16890</name>
</gene>
<keyword evidence="3" id="KW-0175">Coiled coil</keyword>
<dbReference type="Gene3D" id="3.30.565.10">
    <property type="entry name" value="Histidine kinase-like ATPase, C-terminal domain"/>
    <property type="match status" value="1"/>
</dbReference>
<dbReference type="Gene3D" id="1.10.287.130">
    <property type="match status" value="1"/>
</dbReference>
<evidence type="ECO:0000313" key="6">
    <source>
        <dbReference type="EMBL" id="GLQ72329.1"/>
    </source>
</evidence>
<dbReference type="EMBL" id="BSNX01000013">
    <property type="protein sequence ID" value="GLQ72329.1"/>
    <property type="molecule type" value="Genomic_DNA"/>
</dbReference>
<comment type="catalytic activity">
    <reaction evidence="1">
        <text>ATP + protein L-histidine = ADP + protein N-phospho-L-histidine.</text>
        <dbReference type="EC" id="2.7.13.3"/>
    </reaction>
</comment>
<feature type="transmembrane region" description="Helical" evidence="4">
    <location>
        <begin position="181"/>
        <end position="202"/>
    </location>
</feature>
<proteinExistence type="predicted"/>
<evidence type="ECO:0000259" key="5">
    <source>
        <dbReference type="PROSITE" id="PS50109"/>
    </source>
</evidence>
<evidence type="ECO:0000256" key="4">
    <source>
        <dbReference type="SAM" id="Phobius"/>
    </source>
</evidence>
<evidence type="ECO:0000256" key="2">
    <source>
        <dbReference type="ARBA" id="ARBA00012438"/>
    </source>
</evidence>
<dbReference type="InterPro" id="IPR036890">
    <property type="entry name" value="HATPase_C_sf"/>
</dbReference>
<dbReference type="EC" id="2.7.13.3" evidence="2"/>
<keyword evidence="4" id="KW-0812">Transmembrane</keyword>
<feature type="coiled-coil region" evidence="3">
    <location>
        <begin position="198"/>
        <end position="247"/>
    </location>
</feature>